<name>A0A4E0RL01_FASHE</name>
<gene>
    <name evidence="1" type="ORF">D915_002655</name>
</gene>
<proteinExistence type="predicted"/>
<dbReference type="AlphaFoldDB" id="A0A4E0RL01"/>
<protein>
    <submittedName>
        <fullName evidence="1">Uncharacterized protein</fullName>
    </submittedName>
</protein>
<sequence length="435" mass="48242">MKWPFLSRLRTSRTSGNLEDAKSPIGATMAIAAAKTGKNKKAGTRRRYRQTRLLDLFCSVRRGRLRTAPSCCSSCMSDRFGSQDFPMLHTGDPVSSSLESLTDLVRCHSLALHRPIPSFGAKVGRKEISMEWQSMCGALASNAYQSGTVAPVSVRKEQSSLCPPWHGLVSGTSPKKTNSGALETRSHRMDASVTKRLCPRLESYNPSFIASTPDNETLRSHASMALSKCDSFDPTYSAVTESGNPTIYSAIADESYSVATPPELGAQLIDDYFVSRPKLIGTRRTAKNSEASRGALGQCLLNHHDFQADNSSRRPYSIAVANITMVSEPTYDVIDPDLLVVGEPMHLQSSDEVIHAFGYPCMVSTLKRAGTYTMDQGTLYDEVASETDDQTDEVRFHLPQVRVKTRSRRCFPQYSPTQVHDPIKRVRREYFVYEE</sequence>
<reference evidence="1" key="1">
    <citation type="submission" date="2019-03" db="EMBL/GenBank/DDBJ databases">
        <title>Improved annotation for the trematode Fasciola hepatica.</title>
        <authorList>
            <person name="Choi Y.-J."/>
            <person name="Martin J."/>
            <person name="Mitreva M."/>
        </authorList>
    </citation>
    <scope>NUCLEOTIDE SEQUENCE [LARGE SCALE GENOMIC DNA]</scope>
</reference>
<organism evidence="1 2">
    <name type="scientific">Fasciola hepatica</name>
    <name type="common">Liver fluke</name>
    <dbReference type="NCBI Taxonomy" id="6192"/>
    <lineage>
        <taxon>Eukaryota</taxon>
        <taxon>Metazoa</taxon>
        <taxon>Spiralia</taxon>
        <taxon>Lophotrochozoa</taxon>
        <taxon>Platyhelminthes</taxon>
        <taxon>Trematoda</taxon>
        <taxon>Digenea</taxon>
        <taxon>Plagiorchiida</taxon>
        <taxon>Echinostomata</taxon>
        <taxon>Echinostomatoidea</taxon>
        <taxon>Fasciolidae</taxon>
        <taxon>Fasciola</taxon>
    </lineage>
</organism>
<evidence type="ECO:0000313" key="2">
    <source>
        <dbReference type="Proteomes" id="UP000230066"/>
    </source>
</evidence>
<dbReference type="Proteomes" id="UP000230066">
    <property type="component" value="Unassembled WGS sequence"/>
</dbReference>
<evidence type="ECO:0000313" key="1">
    <source>
        <dbReference type="EMBL" id="THD26564.1"/>
    </source>
</evidence>
<keyword evidence="2" id="KW-1185">Reference proteome</keyword>
<accession>A0A4E0RL01</accession>
<comment type="caution">
    <text evidence="1">The sequence shown here is derived from an EMBL/GenBank/DDBJ whole genome shotgun (WGS) entry which is preliminary data.</text>
</comment>
<dbReference type="EMBL" id="JXXN02000696">
    <property type="protein sequence ID" value="THD26564.1"/>
    <property type="molecule type" value="Genomic_DNA"/>
</dbReference>